<dbReference type="CDD" id="cd00337">
    <property type="entry name" value="Ribosomal_uL14"/>
    <property type="match status" value="1"/>
</dbReference>
<dbReference type="PANTHER" id="PTHR11761:SF3">
    <property type="entry name" value="LARGE RIBOSOMAL SUBUNIT PROTEIN UL14M"/>
    <property type="match status" value="1"/>
</dbReference>
<dbReference type="InterPro" id="IPR036853">
    <property type="entry name" value="Ribosomal_uL14_sf"/>
</dbReference>
<name>A0AAD5UI62_9FUNG</name>
<organism evidence="7 8">
    <name type="scientific">Boothiomyces macroporosus</name>
    <dbReference type="NCBI Taxonomy" id="261099"/>
    <lineage>
        <taxon>Eukaryota</taxon>
        <taxon>Fungi</taxon>
        <taxon>Fungi incertae sedis</taxon>
        <taxon>Chytridiomycota</taxon>
        <taxon>Chytridiomycota incertae sedis</taxon>
        <taxon>Chytridiomycetes</taxon>
        <taxon>Rhizophydiales</taxon>
        <taxon>Terramycetaceae</taxon>
        <taxon>Boothiomyces</taxon>
    </lineage>
</organism>
<dbReference type="Pfam" id="PF00238">
    <property type="entry name" value="Ribosomal_L14"/>
    <property type="match status" value="1"/>
</dbReference>
<evidence type="ECO:0000313" key="7">
    <source>
        <dbReference type="EMBL" id="KAJ3256403.1"/>
    </source>
</evidence>
<dbReference type="NCBIfam" id="TIGR01067">
    <property type="entry name" value="rplN_bact"/>
    <property type="match status" value="1"/>
</dbReference>
<evidence type="ECO:0000313" key="8">
    <source>
        <dbReference type="Proteomes" id="UP001210925"/>
    </source>
</evidence>
<comment type="similarity">
    <text evidence="1 6">Belongs to the universal ribosomal protein uL14 family.</text>
</comment>
<evidence type="ECO:0000256" key="4">
    <source>
        <dbReference type="ARBA" id="ARBA00037226"/>
    </source>
</evidence>
<evidence type="ECO:0000256" key="2">
    <source>
        <dbReference type="ARBA" id="ARBA00022980"/>
    </source>
</evidence>
<dbReference type="SUPFAM" id="SSF50193">
    <property type="entry name" value="Ribosomal protein L14"/>
    <property type="match status" value="1"/>
</dbReference>
<keyword evidence="3 6" id="KW-0687">Ribonucleoprotein</keyword>
<evidence type="ECO:0000256" key="3">
    <source>
        <dbReference type="ARBA" id="ARBA00023274"/>
    </source>
</evidence>
<gene>
    <name evidence="7" type="ORF">HK103_005532</name>
</gene>
<dbReference type="GO" id="GO:0070180">
    <property type="term" value="F:large ribosomal subunit rRNA binding"/>
    <property type="evidence" value="ECO:0007669"/>
    <property type="project" value="TreeGrafter"/>
</dbReference>
<dbReference type="GO" id="GO:0005762">
    <property type="term" value="C:mitochondrial large ribosomal subunit"/>
    <property type="evidence" value="ECO:0007669"/>
    <property type="project" value="TreeGrafter"/>
</dbReference>
<reference evidence="7" key="1">
    <citation type="submission" date="2020-05" db="EMBL/GenBank/DDBJ databases">
        <title>Phylogenomic resolution of chytrid fungi.</title>
        <authorList>
            <person name="Stajich J.E."/>
            <person name="Amses K."/>
            <person name="Simmons R."/>
            <person name="Seto K."/>
            <person name="Myers J."/>
            <person name="Bonds A."/>
            <person name="Quandt C.A."/>
            <person name="Barry K."/>
            <person name="Liu P."/>
            <person name="Grigoriev I."/>
            <person name="Longcore J.E."/>
            <person name="James T.Y."/>
        </authorList>
    </citation>
    <scope>NUCLEOTIDE SEQUENCE</scope>
    <source>
        <strain evidence="7">PLAUS21</strain>
    </source>
</reference>
<protein>
    <recommendedName>
        <fullName evidence="5">Large ribosomal subunit protein uL14m</fullName>
    </recommendedName>
</protein>
<dbReference type="EMBL" id="JADGKB010000051">
    <property type="protein sequence ID" value="KAJ3256403.1"/>
    <property type="molecule type" value="Genomic_DNA"/>
</dbReference>
<dbReference type="InterPro" id="IPR000218">
    <property type="entry name" value="Ribosomal_uL14"/>
</dbReference>
<comment type="function">
    <text evidence="4">Component of the mitochondrial ribosome (mitoribosome), a dedicated translation machinery responsible for the synthesis of mitochondrial genome-encoded proteins, including at least some of the essential transmembrane subunits of the mitochondrial respiratory chain. The mitoribosomes are attached to the mitochondrial inner membrane and translation products are cotranslationally integrated into the membrane.</text>
</comment>
<evidence type="ECO:0000256" key="6">
    <source>
        <dbReference type="RuleBase" id="RU003949"/>
    </source>
</evidence>
<evidence type="ECO:0000256" key="1">
    <source>
        <dbReference type="ARBA" id="ARBA00010745"/>
    </source>
</evidence>
<keyword evidence="8" id="KW-1185">Reference proteome</keyword>
<dbReference type="Gene3D" id="2.40.150.20">
    <property type="entry name" value="Ribosomal protein L14"/>
    <property type="match status" value="1"/>
</dbReference>
<proteinExistence type="inferred from homology"/>
<dbReference type="AlphaFoldDB" id="A0AAD5UI62"/>
<dbReference type="GO" id="GO:0003735">
    <property type="term" value="F:structural constituent of ribosome"/>
    <property type="evidence" value="ECO:0007669"/>
    <property type="project" value="InterPro"/>
</dbReference>
<dbReference type="SMART" id="SM01374">
    <property type="entry name" value="Ribosomal_L14"/>
    <property type="match status" value="1"/>
</dbReference>
<evidence type="ECO:0000256" key="5">
    <source>
        <dbReference type="ARBA" id="ARBA00040118"/>
    </source>
</evidence>
<dbReference type="PANTHER" id="PTHR11761">
    <property type="entry name" value="50S/60S RIBOSOMAL PROTEIN L14/L23"/>
    <property type="match status" value="1"/>
</dbReference>
<dbReference type="HAMAP" id="MF_01367">
    <property type="entry name" value="Ribosomal_uL14"/>
    <property type="match status" value="1"/>
</dbReference>
<comment type="caution">
    <text evidence="7">The sequence shown here is derived from an EMBL/GenBank/DDBJ whole genome shotgun (WGS) entry which is preliminary data.</text>
</comment>
<dbReference type="FunFam" id="2.40.150.20:FF:000005">
    <property type="entry name" value="50S ribosomal protein L14"/>
    <property type="match status" value="1"/>
</dbReference>
<accession>A0AAD5UI62</accession>
<dbReference type="Proteomes" id="UP001210925">
    <property type="component" value="Unassembled WGS sequence"/>
</dbReference>
<dbReference type="InterPro" id="IPR005745">
    <property type="entry name" value="Ribosomal_uL14_bac-type"/>
</dbReference>
<sequence length="128" mass="13922">MIQLKSFLKVIDNSGALVVECINVMGGSRVASVGDEIVCAVKKARPLLPTESRGAVKLKKGDVARALVVRTHKEVRRLDGSYIKFDDNAVVMLNKQGQPLGNRIMGPIASECRQKRWAKVAALAPKII</sequence>
<keyword evidence="2 6" id="KW-0689">Ribosomal protein</keyword>
<dbReference type="GO" id="GO:0006412">
    <property type="term" value="P:translation"/>
    <property type="evidence" value="ECO:0007669"/>
    <property type="project" value="InterPro"/>
</dbReference>